<evidence type="ECO:0000313" key="3">
    <source>
        <dbReference type="Proteomes" id="UP001195769"/>
    </source>
</evidence>
<gene>
    <name evidence="2" type="ORF">F5891DRAFT_945648</name>
</gene>
<name>A0AAD4HNF4_9AGAM</name>
<feature type="region of interest" description="Disordered" evidence="1">
    <location>
        <begin position="1"/>
        <end position="59"/>
    </location>
</feature>
<feature type="compositionally biased region" description="Polar residues" evidence="1">
    <location>
        <begin position="1"/>
        <end position="21"/>
    </location>
</feature>
<comment type="caution">
    <text evidence="2">The sequence shown here is derived from an EMBL/GenBank/DDBJ whole genome shotgun (WGS) entry which is preliminary data.</text>
</comment>
<dbReference type="RefSeq" id="XP_041229745.1">
    <property type="nucleotide sequence ID" value="XM_041374628.1"/>
</dbReference>
<feature type="compositionally biased region" description="Polar residues" evidence="1">
    <location>
        <begin position="229"/>
        <end position="247"/>
    </location>
</feature>
<proteinExistence type="predicted"/>
<feature type="region of interest" description="Disordered" evidence="1">
    <location>
        <begin position="210"/>
        <end position="247"/>
    </location>
</feature>
<dbReference type="EMBL" id="JABBWK010000010">
    <property type="protein sequence ID" value="KAG1904170.1"/>
    <property type="molecule type" value="Genomic_DNA"/>
</dbReference>
<dbReference type="Proteomes" id="UP001195769">
    <property type="component" value="Unassembled WGS sequence"/>
</dbReference>
<evidence type="ECO:0000256" key="1">
    <source>
        <dbReference type="SAM" id="MobiDB-lite"/>
    </source>
</evidence>
<feature type="compositionally biased region" description="Low complexity" evidence="1">
    <location>
        <begin position="76"/>
        <end position="86"/>
    </location>
</feature>
<feature type="compositionally biased region" description="Basic and acidic residues" evidence="1">
    <location>
        <begin position="42"/>
        <end position="59"/>
    </location>
</feature>
<dbReference type="AlphaFoldDB" id="A0AAD4HNF4"/>
<feature type="compositionally biased region" description="Basic residues" evidence="1">
    <location>
        <begin position="150"/>
        <end position="161"/>
    </location>
</feature>
<feature type="region of interest" description="Disordered" evidence="1">
    <location>
        <begin position="73"/>
        <end position="161"/>
    </location>
</feature>
<keyword evidence="3" id="KW-1185">Reference proteome</keyword>
<organism evidence="2 3">
    <name type="scientific">Suillus fuscotomentosus</name>
    <dbReference type="NCBI Taxonomy" id="1912939"/>
    <lineage>
        <taxon>Eukaryota</taxon>
        <taxon>Fungi</taxon>
        <taxon>Dikarya</taxon>
        <taxon>Basidiomycota</taxon>
        <taxon>Agaricomycotina</taxon>
        <taxon>Agaricomycetes</taxon>
        <taxon>Agaricomycetidae</taxon>
        <taxon>Boletales</taxon>
        <taxon>Suillineae</taxon>
        <taxon>Suillaceae</taxon>
        <taxon>Suillus</taxon>
    </lineage>
</organism>
<accession>A0AAD4HNF4</accession>
<reference evidence="2" key="1">
    <citation type="journal article" date="2020" name="New Phytol.">
        <title>Comparative genomics reveals dynamic genome evolution in host specialist ectomycorrhizal fungi.</title>
        <authorList>
            <person name="Lofgren L.A."/>
            <person name="Nguyen N.H."/>
            <person name="Vilgalys R."/>
            <person name="Ruytinx J."/>
            <person name="Liao H.L."/>
            <person name="Branco S."/>
            <person name="Kuo A."/>
            <person name="LaButti K."/>
            <person name="Lipzen A."/>
            <person name="Andreopoulos W."/>
            <person name="Pangilinan J."/>
            <person name="Riley R."/>
            <person name="Hundley H."/>
            <person name="Na H."/>
            <person name="Barry K."/>
            <person name="Grigoriev I.V."/>
            <person name="Stajich J.E."/>
            <person name="Kennedy P.G."/>
        </authorList>
    </citation>
    <scope>NUCLEOTIDE SEQUENCE</scope>
    <source>
        <strain evidence="2">FC203</strain>
    </source>
</reference>
<dbReference type="GeneID" id="64668926"/>
<evidence type="ECO:0000313" key="2">
    <source>
        <dbReference type="EMBL" id="KAG1904170.1"/>
    </source>
</evidence>
<sequence>MSQPASTVSKRVTTRAKNATQHPGYILTGGEGHVKRHTKAQKAADDQRKEEEKRASEMAELEAHNQIAAFQKQMEADQAAKQADAPKPTRPCPRPVKKAVKATETSNSTMAEDKAISADGKGGRAGGKLATGANVEHPESDAEEEVRVPGSRKKKEKRKVLPVKMPVRDAIQAAGLIDESMMARDDDKKLDDVSTKDYGIAAKRISGWRTDIPPAGSKPSSGLRKKLSTMPSNFSSTAPSSKLTMGSTISSGGAPLTPIDTIADAGADNMADRFTTLFADDDLDESVERSQALARMSKPRAAQVSSITQFFLLLQTIHAYRNTNLTPRQPNTIQSDVVADDEMNIEAAPPVVASLVNYGSDMDMESDLEPPPSTQVPRGYYDADIRRAAALARTQTSHSTEDAPSSDIEFVNHVKPVVVKTKSEPVSLRITSATNVGVKHRAPVAKRTKSSITHTHSLSSISSALLGALLTATGRSHTQRAPLVLPLRRHVYSFSRHTMTNSFLVFQMECALDIFSGDTRVSELKVNSKGKAIKVPHTMNKASGKPSSALKVFSDTNYGEVTRGYMKSINRLRESVIRDVWERTKDIAAKRRGAPTALDSEDSDDERALIYDDW</sequence>
<protein>
    <submittedName>
        <fullName evidence="2">Uncharacterized protein</fullName>
    </submittedName>
</protein>